<name>A0A915IPU1_ROMCU</name>
<reference evidence="2" key="1">
    <citation type="submission" date="2022-11" db="UniProtKB">
        <authorList>
            <consortium name="WormBaseParasite"/>
        </authorList>
    </citation>
    <scope>IDENTIFICATION</scope>
</reference>
<sequence length="83" mass="10210">MRIPKKCRKHQYLFWVIIEDLTVDFSCNAKSLCSWIVCWKRRAFLSEKRLRENGETNFDPFLYLGERPWERKRGNRRKPQCET</sequence>
<organism evidence="1 2">
    <name type="scientific">Romanomermis culicivorax</name>
    <name type="common">Nematode worm</name>
    <dbReference type="NCBI Taxonomy" id="13658"/>
    <lineage>
        <taxon>Eukaryota</taxon>
        <taxon>Metazoa</taxon>
        <taxon>Ecdysozoa</taxon>
        <taxon>Nematoda</taxon>
        <taxon>Enoplea</taxon>
        <taxon>Dorylaimia</taxon>
        <taxon>Mermithida</taxon>
        <taxon>Mermithoidea</taxon>
        <taxon>Mermithidae</taxon>
        <taxon>Romanomermis</taxon>
    </lineage>
</organism>
<accession>A0A915IPU1</accession>
<protein>
    <submittedName>
        <fullName evidence="2">Uncharacterized protein</fullName>
    </submittedName>
</protein>
<keyword evidence="1" id="KW-1185">Reference proteome</keyword>
<proteinExistence type="predicted"/>
<dbReference type="AlphaFoldDB" id="A0A915IPU1"/>
<dbReference type="WBParaSite" id="nRc.2.0.1.t16213-RA">
    <property type="protein sequence ID" value="nRc.2.0.1.t16213-RA"/>
    <property type="gene ID" value="nRc.2.0.1.g16213"/>
</dbReference>
<evidence type="ECO:0000313" key="2">
    <source>
        <dbReference type="WBParaSite" id="nRc.2.0.1.t16213-RA"/>
    </source>
</evidence>
<evidence type="ECO:0000313" key="1">
    <source>
        <dbReference type="Proteomes" id="UP000887565"/>
    </source>
</evidence>
<dbReference type="Proteomes" id="UP000887565">
    <property type="component" value="Unplaced"/>
</dbReference>